<keyword evidence="2" id="KW-1003">Cell membrane</keyword>
<organism evidence="9 10">
    <name type="scientific">Pseudonocardia alni subsp. carboxydivorans</name>
    <dbReference type="NCBI Taxonomy" id="415010"/>
    <lineage>
        <taxon>Bacteria</taxon>
        <taxon>Bacillati</taxon>
        <taxon>Actinomycetota</taxon>
        <taxon>Actinomycetes</taxon>
        <taxon>Pseudonocardiales</taxon>
        <taxon>Pseudonocardiaceae</taxon>
        <taxon>Pseudonocardia</taxon>
    </lineage>
</organism>
<keyword evidence="6 8" id="KW-1133">Transmembrane helix</keyword>
<evidence type="ECO:0000256" key="7">
    <source>
        <dbReference type="ARBA" id="ARBA00023136"/>
    </source>
</evidence>
<feature type="transmembrane region" description="Helical" evidence="8">
    <location>
        <begin position="21"/>
        <end position="44"/>
    </location>
</feature>
<comment type="subcellular location">
    <subcellularLocation>
        <location evidence="1">Cell membrane</location>
        <topology evidence="1">Multi-pass membrane protein</topology>
    </subcellularLocation>
</comment>
<protein>
    <submittedName>
        <fullName evidence="9">Lipopolysaccharide biosynthesis protein</fullName>
    </submittedName>
</protein>
<dbReference type="PANTHER" id="PTHR30250">
    <property type="entry name" value="PST FAMILY PREDICTED COLANIC ACID TRANSPORTER"/>
    <property type="match status" value="1"/>
</dbReference>
<feature type="transmembrane region" description="Helical" evidence="8">
    <location>
        <begin position="197"/>
        <end position="219"/>
    </location>
</feature>
<feature type="transmembrane region" description="Helical" evidence="8">
    <location>
        <begin position="160"/>
        <end position="176"/>
    </location>
</feature>
<dbReference type="InterPro" id="IPR050833">
    <property type="entry name" value="Poly_Biosynth_Transport"/>
</dbReference>
<keyword evidence="10" id="KW-1185">Reference proteome</keyword>
<dbReference type="PANTHER" id="PTHR30250:SF26">
    <property type="entry name" value="PSMA PROTEIN"/>
    <property type="match status" value="1"/>
</dbReference>
<evidence type="ECO:0000256" key="6">
    <source>
        <dbReference type="ARBA" id="ARBA00022989"/>
    </source>
</evidence>
<evidence type="ECO:0000256" key="8">
    <source>
        <dbReference type="SAM" id="Phobius"/>
    </source>
</evidence>
<keyword evidence="7 8" id="KW-0472">Membrane</keyword>
<proteinExistence type="predicted"/>
<name>A0ABU9ADF7_PSEA5</name>
<gene>
    <name evidence="9" type="ORF">WG925_07885</name>
</gene>
<evidence type="ECO:0000256" key="4">
    <source>
        <dbReference type="ARBA" id="ARBA00022960"/>
    </source>
</evidence>
<keyword evidence="5" id="KW-0573">Peptidoglycan synthesis</keyword>
<feature type="transmembrane region" description="Helical" evidence="8">
    <location>
        <begin position="345"/>
        <end position="366"/>
    </location>
</feature>
<dbReference type="InterPro" id="IPR004268">
    <property type="entry name" value="MurJ"/>
</dbReference>
<feature type="transmembrane region" description="Helical" evidence="8">
    <location>
        <begin position="278"/>
        <end position="298"/>
    </location>
</feature>
<feature type="transmembrane region" description="Helical" evidence="8">
    <location>
        <begin position="79"/>
        <end position="97"/>
    </location>
</feature>
<keyword evidence="3 8" id="KW-0812">Transmembrane</keyword>
<feature type="transmembrane region" description="Helical" evidence="8">
    <location>
        <begin position="103"/>
        <end position="124"/>
    </location>
</feature>
<evidence type="ECO:0000256" key="3">
    <source>
        <dbReference type="ARBA" id="ARBA00022692"/>
    </source>
</evidence>
<comment type="caution">
    <text evidence="9">The sequence shown here is derived from an EMBL/GenBank/DDBJ whole genome shotgun (WGS) entry which is preliminary data.</text>
</comment>
<evidence type="ECO:0000256" key="1">
    <source>
        <dbReference type="ARBA" id="ARBA00004651"/>
    </source>
</evidence>
<sequence>MIGLLSQGVLRFATSWLVGRIAGQAELGIVASAIAAATILALLWPTSTGSAASKFLARARGAESLDQARAIAAHLRRRMVTTLILLAVAAIPVWVMLDGGTVAGAFVVALLTVGYSGYSFTRGVQFGTGQIMRATGWDVLCVGLGLVALTLMLVSGVRGVALVLPLAVAYAVYAVAGWPFGDRGRPNRQERRELDGFVALGAVGSLASAGFLQLSQIAARIVSGDVGAGEYAAALALATPASMLAVSLTLVLLPTLSETLGRADDKAFRARTDHATRMLTVVVVPIFGGIALASRPIIQLIWGGAYAGAAPILLILSLAVLCTNLGVVAVNALTASSQQGMRINVGAGLGGMVIGTAVWLVAAPVLGGIGVALGYLCGTVVLAAVPVAVTWYRGQHRWTGLYLKVTAAFLVIVALHVAVSLTSLPAWLDAVAALVFVAQWVLINWADVERLPKPWQRF</sequence>
<evidence type="ECO:0000313" key="10">
    <source>
        <dbReference type="Proteomes" id="UP001367513"/>
    </source>
</evidence>
<evidence type="ECO:0000256" key="2">
    <source>
        <dbReference type="ARBA" id="ARBA00022475"/>
    </source>
</evidence>
<reference evidence="9 10" key="1">
    <citation type="submission" date="2024-03" db="EMBL/GenBank/DDBJ databases">
        <title>Draft genome sequence of Pseudonocardia carboxydivorans JCM 14827.</title>
        <authorList>
            <person name="Duangmal K."/>
        </authorList>
    </citation>
    <scope>NUCLEOTIDE SEQUENCE [LARGE SCALE GENOMIC DNA]</scope>
    <source>
        <strain evidence="9 10">JCM 14827</strain>
    </source>
</reference>
<feature type="transmembrane region" description="Helical" evidence="8">
    <location>
        <begin position="136"/>
        <end position="154"/>
    </location>
</feature>
<dbReference type="EMBL" id="JBBPIX010000003">
    <property type="protein sequence ID" value="MEK6463652.1"/>
    <property type="molecule type" value="Genomic_DNA"/>
</dbReference>
<keyword evidence="4" id="KW-0133">Cell shape</keyword>
<feature type="transmembrane region" description="Helical" evidence="8">
    <location>
        <begin position="401"/>
        <end position="421"/>
    </location>
</feature>
<accession>A0ABU9ADF7</accession>
<dbReference type="Pfam" id="PF03023">
    <property type="entry name" value="MurJ"/>
    <property type="match status" value="1"/>
</dbReference>
<feature type="transmembrane region" description="Helical" evidence="8">
    <location>
        <begin position="310"/>
        <end position="333"/>
    </location>
</feature>
<evidence type="ECO:0000313" key="9">
    <source>
        <dbReference type="EMBL" id="MEK6463652.1"/>
    </source>
</evidence>
<feature type="transmembrane region" description="Helical" evidence="8">
    <location>
        <begin position="427"/>
        <end position="448"/>
    </location>
</feature>
<dbReference type="RefSeq" id="WP_346102327.1">
    <property type="nucleotide sequence ID" value="NZ_BAAAOD010000010.1"/>
</dbReference>
<feature type="transmembrane region" description="Helical" evidence="8">
    <location>
        <begin position="231"/>
        <end position="257"/>
    </location>
</feature>
<feature type="transmembrane region" description="Helical" evidence="8">
    <location>
        <begin position="372"/>
        <end position="392"/>
    </location>
</feature>
<dbReference type="Proteomes" id="UP001367513">
    <property type="component" value="Unassembled WGS sequence"/>
</dbReference>
<evidence type="ECO:0000256" key="5">
    <source>
        <dbReference type="ARBA" id="ARBA00022984"/>
    </source>
</evidence>